<feature type="non-terminal residue" evidence="2">
    <location>
        <position position="1"/>
    </location>
</feature>
<comment type="caution">
    <text evidence="2">The sequence shown here is derived from an EMBL/GenBank/DDBJ whole genome shotgun (WGS) entry which is preliminary data.</text>
</comment>
<protein>
    <submittedName>
        <fullName evidence="2">Uncharacterized protein</fullName>
    </submittedName>
</protein>
<feature type="region of interest" description="Disordered" evidence="1">
    <location>
        <begin position="138"/>
        <end position="163"/>
    </location>
</feature>
<reference evidence="2 3" key="1">
    <citation type="submission" date="2015-10" db="EMBL/GenBank/DDBJ databases">
        <title>Genome analyses suggest a sexual origin of heterokaryosis in a supposedly ancient asexual fungus.</title>
        <authorList>
            <person name="Ropars J."/>
            <person name="Sedzielewska K."/>
            <person name="Noel J."/>
            <person name="Charron P."/>
            <person name="Farinelli L."/>
            <person name="Marton T."/>
            <person name="Kruger M."/>
            <person name="Pelin A."/>
            <person name="Brachmann A."/>
            <person name="Corradi N."/>
        </authorList>
    </citation>
    <scope>NUCLEOTIDE SEQUENCE [LARGE SCALE GENOMIC DNA]</scope>
    <source>
        <strain evidence="2 3">A4</strain>
    </source>
</reference>
<dbReference type="VEuPathDB" id="FungiDB:RhiirA1_477936"/>
<name>A0A2I1HMS8_9GLOM</name>
<dbReference type="AlphaFoldDB" id="A0A2I1HMS8"/>
<proteinExistence type="predicted"/>
<dbReference type="VEuPathDB" id="FungiDB:RhiirFUN_021449"/>
<dbReference type="VEuPathDB" id="FungiDB:FUN_011146"/>
<keyword evidence="3" id="KW-1185">Reference proteome</keyword>
<dbReference type="Proteomes" id="UP000234323">
    <property type="component" value="Unassembled WGS sequence"/>
</dbReference>
<evidence type="ECO:0000313" key="3">
    <source>
        <dbReference type="Proteomes" id="UP000234323"/>
    </source>
</evidence>
<dbReference type="EMBL" id="LLXI01004023">
    <property type="protein sequence ID" value="PKY60159.1"/>
    <property type="molecule type" value="Genomic_DNA"/>
</dbReference>
<organism evidence="2 3">
    <name type="scientific">Rhizophagus irregularis</name>
    <dbReference type="NCBI Taxonomy" id="588596"/>
    <lineage>
        <taxon>Eukaryota</taxon>
        <taxon>Fungi</taxon>
        <taxon>Fungi incertae sedis</taxon>
        <taxon>Mucoromycota</taxon>
        <taxon>Glomeromycotina</taxon>
        <taxon>Glomeromycetes</taxon>
        <taxon>Glomerales</taxon>
        <taxon>Glomeraceae</taxon>
        <taxon>Rhizophagus</taxon>
    </lineage>
</organism>
<evidence type="ECO:0000256" key="1">
    <source>
        <dbReference type="SAM" id="MobiDB-lite"/>
    </source>
</evidence>
<gene>
    <name evidence="2" type="ORF">RhiirA4_483549</name>
</gene>
<accession>A0A2I1HMS8</accession>
<evidence type="ECO:0000313" key="2">
    <source>
        <dbReference type="EMBL" id="PKY60159.1"/>
    </source>
</evidence>
<sequence>IEALSRAVSSLTEEVRSIKNSQSKPLDDISQSTQYNRIISPPETEVGYYRRAQSVLDDMNEEQYKNFHDEVVQILNGLDDTLQLDHTKRWTKIAQHVTKKMMKEIDKAMKGRFQYKDTELKWVLQQLHRHRRENWKVNLDPEKVKSEKKRKGTNSRRGDVSNL</sequence>